<proteinExistence type="predicted"/>
<sequence length="83" mass="9298">MEQHHLAIDADQQSIPCRELDANGRSVASRRPEKVRYSLDSLICTRRRGSFGRKCGLMARMGARVGFDYDGHSIIVARVHISA</sequence>
<dbReference type="AlphaFoldDB" id="A0A016SFW1"/>
<evidence type="ECO:0000313" key="2">
    <source>
        <dbReference type="Proteomes" id="UP000024635"/>
    </source>
</evidence>
<organism evidence="1 2">
    <name type="scientific">Ancylostoma ceylanicum</name>
    <dbReference type="NCBI Taxonomy" id="53326"/>
    <lineage>
        <taxon>Eukaryota</taxon>
        <taxon>Metazoa</taxon>
        <taxon>Ecdysozoa</taxon>
        <taxon>Nematoda</taxon>
        <taxon>Chromadorea</taxon>
        <taxon>Rhabditida</taxon>
        <taxon>Rhabditina</taxon>
        <taxon>Rhabditomorpha</taxon>
        <taxon>Strongyloidea</taxon>
        <taxon>Ancylostomatidae</taxon>
        <taxon>Ancylostomatinae</taxon>
        <taxon>Ancylostoma</taxon>
    </lineage>
</organism>
<accession>A0A016SFW1</accession>
<dbReference type="Proteomes" id="UP000024635">
    <property type="component" value="Unassembled WGS sequence"/>
</dbReference>
<gene>
    <name evidence="1" type="primary">Acey_s0235.g3200</name>
    <name evidence="1" type="ORF">Y032_0235g3200</name>
</gene>
<dbReference type="EMBL" id="JARK01001571">
    <property type="protein sequence ID" value="EYB89184.1"/>
    <property type="molecule type" value="Genomic_DNA"/>
</dbReference>
<evidence type="ECO:0000313" key="1">
    <source>
        <dbReference type="EMBL" id="EYB89184.1"/>
    </source>
</evidence>
<name>A0A016SFW1_9BILA</name>
<reference evidence="2" key="1">
    <citation type="journal article" date="2015" name="Nat. Genet.">
        <title>The genome and transcriptome of the zoonotic hookworm Ancylostoma ceylanicum identify infection-specific gene families.</title>
        <authorList>
            <person name="Schwarz E.M."/>
            <person name="Hu Y."/>
            <person name="Antoshechkin I."/>
            <person name="Miller M.M."/>
            <person name="Sternberg P.W."/>
            <person name="Aroian R.V."/>
        </authorList>
    </citation>
    <scope>NUCLEOTIDE SEQUENCE</scope>
    <source>
        <strain evidence="2">HY135</strain>
    </source>
</reference>
<comment type="caution">
    <text evidence="1">The sequence shown here is derived from an EMBL/GenBank/DDBJ whole genome shotgun (WGS) entry which is preliminary data.</text>
</comment>
<protein>
    <submittedName>
        <fullName evidence="1">Uncharacterized protein</fullName>
    </submittedName>
</protein>
<keyword evidence="2" id="KW-1185">Reference proteome</keyword>